<dbReference type="Gene3D" id="1.10.3080.10">
    <property type="entry name" value="Clc chloride channel"/>
    <property type="match status" value="1"/>
</dbReference>
<dbReference type="PRINTS" id="PR00762">
    <property type="entry name" value="CLCHANNEL"/>
</dbReference>
<keyword evidence="3 5" id="KW-1133">Transmembrane helix</keyword>
<dbReference type="RefSeq" id="WP_187256577.1">
    <property type="nucleotide sequence ID" value="NZ_JBHULF010000014.1"/>
</dbReference>
<gene>
    <name evidence="6" type="ORF">BC349_09515</name>
</gene>
<evidence type="ECO:0000256" key="2">
    <source>
        <dbReference type="ARBA" id="ARBA00022692"/>
    </source>
</evidence>
<evidence type="ECO:0000256" key="4">
    <source>
        <dbReference type="ARBA" id="ARBA00023136"/>
    </source>
</evidence>
<evidence type="ECO:0000256" key="5">
    <source>
        <dbReference type="SAM" id="Phobius"/>
    </source>
</evidence>
<name>A0ABR7M8B8_9BACT</name>
<organism evidence="6 7">
    <name type="scientific">Flavihumibacter stibioxidans</name>
    <dbReference type="NCBI Taxonomy" id="1834163"/>
    <lineage>
        <taxon>Bacteria</taxon>
        <taxon>Pseudomonadati</taxon>
        <taxon>Bacteroidota</taxon>
        <taxon>Chitinophagia</taxon>
        <taxon>Chitinophagales</taxon>
        <taxon>Chitinophagaceae</taxon>
        <taxon>Flavihumibacter</taxon>
    </lineage>
</organism>
<evidence type="ECO:0000256" key="3">
    <source>
        <dbReference type="ARBA" id="ARBA00022989"/>
    </source>
</evidence>
<keyword evidence="2 5" id="KW-0812">Transmembrane</keyword>
<keyword evidence="7" id="KW-1185">Reference proteome</keyword>
<feature type="transmembrane region" description="Helical" evidence="5">
    <location>
        <begin position="146"/>
        <end position="171"/>
    </location>
</feature>
<feature type="transmembrane region" description="Helical" evidence="5">
    <location>
        <begin position="350"/>
        <end position="374"/>
    </location>
</feature>
<dbReference type="PANTHER" id="PTHR43427:SF12">
    <property type="entry name" value="CHLORIDE TRANSPORTER"/>
    <property type="match status" value="1"/>
</dbReference>
<feature type="transmembrane region" description="Helical" evidence="5">
    <location>
        <begin position="20"/>
        <end position="41"/>
    </location>
</feature>
<dbReference type="PANTHER" id="PTHR43427">
    <property type="entry name" value="CHLORIDE CHANNEL PROTEIN CLC-E"/>
    <property type="match status" value="1"/>
</dbReference>
<protein>
    <submittedName>
        <fullName evidence="6">Voltage-gated chloride channel protein</fullName>
    </submittedName>
</protein>
<feature type="transmembrane region" description="Helical" evidence="5">
    <location>
        <begin position="394"/>
        <end position="414"/>
    </location>
</feature>
<dbReference type="Proteomes" id="UP000765802">
    <property type="component" value="Unassembled WGS sequence"/>
</dbReference>
<feature type="transmembrane region" description="Helical" evidence="5">
    <location>
        <begin position="223"/>
        <end position="246"/>
    </location>
</feature>
<feature type="transmembrane region" description="Helical" evidence="5">
    <location>
        <begin position="317"/>
        <end position="343"/>
    </location>
</feature>
<dbReference type="InterPro" id="IPR014743">
    <property type="entry name" value="Cl-channel_core"/>
</dbReference>
<feature type="transmembrane region" description="Helical" evidence="5">
    <location>
        <begin position="53"/>
        <end position="69"/>
    </location>
</feature>
<sequence length="433" mass="45953">MQAKKTPEQLNIAVQLLKWTLLIIPVSVAIGLLVALFLWMLEKTTVTRWEHPWLLFGLPLAGILIHYAYRAAGKNADAGNNLIMEEIHKPGGGVPARMTPLILLTTVLTHLFGGSAGREGTAVQMGGSISAFFSRLFNIHHDQKRILLMCGMSAGFGAVFGTPVAGAIFALEVLTIGRIKYDALIPCLIAGIIADITCSSAGIHHTHYSIAFKGGSEQLIPHISFDILLLGKVIIAGILFGLASWLFSQLSHLIKEQSNRLVPVKWLIPAIGGVLIIGISYALGSFDYLGLGVTTADGTGVSIVNAFKEGGATGFSWFWKLLLTAITIGMGFKGGEVTPLFFIGATLGNTLAWVGGAPTDLMAGLGFIAVFAGATNTPLACTIMGIELFGSDNIIYYAVACFTAYYFSGHSGIYKAQRLGVSKSNPINPDPSG</sequence>
<comment type="caution">
    <text evidence="6">The sequence shown here is derived from an EMBL/GenBank/DDBJ whole genome shotgun (WGS) entry which is preliminary data.</text>
</comment>
<dbReference type="EMBL" id="MBUA01000012">
    <property type="protein sequence ID" value="MBC6491269.1"/>
    <property type="molecule type" value="Genomic_DNA"/>
</dbReference>
<comment type="subcellular location">
    <subcellularLocation>
        <location evidence="1">Membrane</location>
        <topology evidence="1">Multi-pass membrane protein</topology>
    </subcellularLocation>
</comment>
<evidence type="ECO:0000256" key="1">
    <source>
        <dbReference type="ARBA" id="ARBA00004141"/>
    </source>
</evidence>
<keyword evidence="4 5" id="KW-0472">Membrane</keyword>
<dbReference type="InterPro" id="IPR050368">
    <property type="entry name" value="ClC-type_chloride_channel"/>
</dbReference>
<evidence type="ECO:0000313" key="7">
    <source>
        <dbReference type="Proteomes" id="UP000765802"/>
    </source>
</evidence>
<dbReference type="SUPFAM" id="SSF81340">
    <property type="entry name" value="Clc chloride channel"/>
    <property type="match status" value="1"/>
</dbReference>
<feature type="transmembrane region" description="Helical" evidence="5">
    <location>
        <begin position="183"/>
        <end position="203"/>
    </location>
</feature>
<dbReference type="CDD" id="cd03682">
    <property type="entry name" value="ClC_sycA_like"/>
    <property type="match status" value="1"/>
</dbReference>
<proteinExistence type="predicted"/>
<accession>A0ABR7M8B8</accession>
<reference evidence="6 7" key="1">
    <citation type="submission" date="2016-07" db="EMBL/GenBank/DDBJ databases">
        <title>Genome analysis of Flavihumibacter stibioxidans YS-17.</title>
        <authorList>
            <person name="Shi K."/>
            <person name="Han Y."/>
            <person name="Wang G."/>
        </authorList>
    </citation>
    <scope>NUCLEOTIDE SEQUENCE [LARGE SCALE GENOMIC DNA]</scope>
    <source>
        <strain evidence="6 7">YS-17</strain>
    </source>
</reference>
<evidence type="ECO:0000313" key="6">
    <source>
        <dbReference type="EMBL" id="MBC6491269.1"/>
    </source>
</evidence>
<dbReference type="Pfam" id="PF00654">
    <property type="entry name" value="Voltage_CLC"/>
    <property type="match status" value="1"/>
</dbReference>
<dbReference type="InterPro" id="IPR001807">
    <property type="entry name" value="ClC"/>
</dbReference>
<feature type="transmembrane region" description="Helical" evidence="5">
    <location>
        <begin position="266"/>
        <end position="284"/>
    </location>
</feature>